<dbReference type="InterPro" id="IPR000160">
    <property type="entry name" value="GGDEF_dom"/>
</dbReference>
<keyword evidence="5" id="KW-0472">Membrane</keyword>
<dbReference type="Pfam" id="PF00563">
    <property type="entry name" value="EAL"/>
    <property type="match status" value="1"/>
</dbReference>
<keyword evidence="3" id="KW-0812">Transmembrane</keyword>
<dbReference type="EMBL" id="RCZP01000003">
    <property type="protein sequence ID" value="TPG59679.1"/>
    <property type="molecule type" value="Genomic_DNA"/>
</dbReference>
<accession>A0A502GC57</accession>
<evidence type="ECO:0000259" key="7">
    <source>
        <dbReference type="PROSITE" id="PS50113"/>
    </source>
</evidence>
<dbReference type="RefSeq" id="WP_140881776.1">
    <property type="nucleotide sequence ID" value="NZ_RCZP01000003.1"/>
</dbReference>
<dbReference type="PROSITE" id="PS50113">
    <property type="entry name" value="PAC"/>
    <property type="match status" value="2"/>
</dbReference>
<dbReference type="InterPro" id="IPR043128">
    <property type="entry name" value="Rev_trsase/Diguanyl_cyclase"/>
</dbReference>
<dbReference type="InterPro" id="IPR001610">
    <property type="entry name" value="PAC"/>
</dbReference>
<dbReference type="AlphaFoldDB" id="A0A502GC57"/>
<dbReference type="OrthoDB" id="9793210at2"/>
<reference evidence="10 11" key="1">
    <citation type="journal article" date="2019" name="Environ. Microbiol.">
        <title>Species interactions and distinct microbial communities in high Arctic permafrost affected cryosols are associated with the CH4 and CO2 gas fluxes.</title>
        <authorList>
            <person name="Altshuler I."/>
            <person name="Hamel J."/>
            <person name="Turney S."/>
            <person name="Magnuson E."/>
            <person name="Levesque R."/>
            <person name="Greer C."/>
            <person name="Whyte L.G."/>
        </authorList>
    </citation>
    <scope>NUCLEOTIDE SEQUENCE [LARGE SCALE GENOMIC DNA]</scope>
    <source>
        <strain evidence="10 11">S9.3B</strain>
    </source>
</reference>
<keyword evidence="2" id="KW-1003">Cell membrane</keyword>
<dbReference type="PANTHER" id="PTHR44757:SF2">
    <property type="entry name" value="BIOFILM ARCHITECTURE MAINTENANCE PROTEIN MBAA"/>
    <property type="match status" value="1"/>
</dbReference>
<dbReference type="Gene3D" id="3.30.450.20">
    <property type="entry name" value="PAS domain"/>
    <property type="match status" value="4"/>
</dbReference>
<dbReference type="InterPro" id="IPR035919">
    <property type="entry name" value="EAL_sf"/>
</dbReference>
<dbReference type="NCBIfam" id="TIGR00229">
    <property type="entry name" value="sensory_box"/>
    <property type="match status" value="2"/>
</dbReference>
<dbReference type="InterPro" id="IPR052155">
    <property type="entry name" value="Biofilm_reg_signaling"/>
</dbReference>
<dbReference type="PROSITE" id="PS50887">
    <property type="entry name" value="GGDEF"/>
    <property type="match status" value="1"/>
</dbReference>
<name>A0A502GC57_9PROT</name>
<evidence type="ECO:0000256" key="4">
    <source>
        <dbReference type="ARBA" id="ARBA00022989"/>
    </source>
</evidence>
<dbReference type="PANTHER" id="PTHR44757">
    <property type="entry name" value="DIGUANYLATE CYCLASE DGCP"/>
    <property type="match status" value="1"/>
</dbReference>
<dbReference type="PROSITE" id="PS50883">
    <property type="entry name" value="EAL"/>
    <property type="match status" value="1"/>
</dbReference>
<keyword evidence="4" id="KW-1133">Transmembrane helix</keyword>
<dbReference type="InterPro" id="IPR013655">
    <property type="entry name" value="PAS_fold_3"/>
</dbReference>
<dbReference type="Pfam" id="PF00990">
    <property type="entry name" value="GGDEF"/>
    <property type="match status" value="1"/>
</dbReference>
<dbReference type="CDD" id="cd12914">
    <property type="entry name" value="PDC1_DGC_like"/>
    <property type="match status" value="1"/>
</dbReference>
<dbReference type="SUPFAM" id="SSF55073">
    <property type="entry name" value="Nucleotide cyclase"/>
    <property type="match status" value="1"/>
</dbReference>
<evidence type="ECO:0000256" key="5">
    <source>
        <dbReference type="ARBA" id="ARBA00023136"/>
    </source>
</evidence>
<evidence type="ECO:0000256" key="2">
    <source>
        <dbReference type="ARBA" id="ARBA00022475"/>
    </source>
</evidence>
<feature type="domain" description="GGDEF" evidence="9">
    <location>
        <begin position="660"/>
        <end position="793"/>
    </location>
</feature>
<dbReference type="CDD" id="cd01948">
    <property type="entry name" value="EAL"/>
    <property type="match status" value="1"/>
</dbReference>
<evidence type="ECO:0000259" key="9">
    <source>
        <dbReference type="PROSITE" id="PS50887"/>
    </source>
</evidence>
<dbReference type="InterPro" id="IPR000014">
    <property type="entry name" value="PAS"/>
</dbReference>
<dbReference type="SMART" id="SM00052">
    <property type="entry name" value="EAL"/>
    <property type="match status" value="1"/>
</dbReference>
<dbReference type="Gene3D" id="2.10.70.100">
    <property type="match status" value="1"/>
</dbReference>
<dbReference type="InterPro" id="IPR035965">
    <property type="entry name" value="PAS-like_dom_sf"/>
</dbReference>
<keyword evidence="11" id="KW-1185">Reference proteome</keyword>
<dbReference type="Proteomes" id="UP000317078">
    <property type="component" value="Unassembled WGS sequence"/>
</dbReference>
<dbReference type="CDD" id="cd00130">
    <property type="entry name" value="PAS"/>
    <property type="match status" value="1"/>
</dbReference>
<dbReference type="CDD" id="cd12915">
    <property type="entry name" value="PDC2_DGC_like"/>
    <property type="match status" value="1"/>
</dbReference>
<dbReference type="SUPFAM" id="SSF55785">
    <property type="entry name" value="PYP-like sensor domain (PAS domain)"/>
    <property type="match status" value="2"/>
</dbReference>
<evidence type="ECO:0000256" key="1">
    <source>
        <dbReference type="ARBA" id="ARBA00004651"/>
    </source>
</evidence>
<comment type="subcellular location">
    <subcellularLocation>
        <location evidence="1">Cell membrane</location>
        <topology evidence="1">Multi-pass membrane protein</topology>
    </subcellularLocation>
</comment>
<feature type="domain" description="PAC" evidence="7">
    <location>
        <begin position="453"/>
        <end position="506"/>
    </location>
</feature>
<dbReference type="PROSITE" id="PS50112">
    <property type="entry name" value="PAS"/>
    <property type="match status" value="1"/>
</dbReference>
<evidence type="ECO:0000259" key="6">
    <source>
        <dbReference type="PROSITE" id="PS50112"/>
    </source>
</evidence>
<dbReference type="SMART" id="SM00091">
    <property type="entry name" value="PAS"/>
    <property type="match status" value="2"/>
</dbReference>
<organism evidence="10 11">
    <name type="scientific">Muricoccus nepalensis</name>
    <dbReference type="NCBI Taxonomy" id="1854500"/>
    <lineage>
        <taxon>Bacteria</taxon>
        <taxon>Pseudomonadati</taxon>
        <taxon>Pseudomonadota</taxon>
        <taxon>Alphaproteobacteria</taxon>
        <taxon>Acetobacterales</taxon>
        <taxon>Roseomonadaceae</taxon>
        <taxon>Muricoccus</taxon>
    </lineage>
</organism>
<evidence type="ECO:0000259" key="8">
    <source>
        <dbReference type="PROSITE" id="PS50883"/>
    </source>
</evidence>
<dbReference type="NCBIfam" id="TIGR00254">
    <property type="entry name" value="GGDEF"/>
    <property type="match status" value="1"/>
</dbReference>
<dbReference type="InterPro" id="IPR033479">
    <property type="entry name" value="dCache_1"/>
</dbReference>
<dbReference type="Pfam" id="PF02743">
    <property type="entry name" value="dCache_1"/>
    <property type="match status" value="1"/>
</dbReference>
<comment type="caution">
    <text evidence="10">The sequence shown here is derived from an EMBL/GenBank/DDBJ whole genome shotgun (WGS) entry which is preliminary data.</text>
</comment>
<dbReference type="SMART" id="SM00267">
    <property type="entry name" value="GGDEF"/>
    <property type="match status" value="1"/>
</dbReference>
<feature type="domain" description="PAC" evidence="7">
    <location>
        <begin position="576"/>
        <end position="629"/>
    </location>
</feature>
<sequence length="1066" mass="115068">MLSLVAAALKWPESARRRGPGPATPVEADDRRAAFHRAAIGALLAAAIGLATAGYLGNQREAALRDAEREVRNLSLVLATWIGDGFRTIEQLEAGIADWMRAEGVDDPAEFYPRLSTRAVHEMLRGRVAALPRVSRFFLVDHDGRNTANTASFPAPSINSIGRDYFDALRNDSAPDTFLSAPSRNQVDGQWSIFLARRLHAPDGRFLGVVAAGIDLNYFEGIFGRLTLGPGSSVQLARRDGLLLAGHPWPESLIGTSMAGDEVFTALLPRAGDGTMRSAGGADGEARVLAARALDSHPLVVVASRATDQILAPWRSEARRLGAGAAVLDTLILAGVLLVNRQARQRAAVRRLQDAQREAEARAGAAEAQARDARLLAAREASLRAIFDNGTAGIAEVDATTRRFLRVNRRYAEITGRSEAELLGGLGPMDVVHPDARERIRGTWEAARDRDNWEMEARYLRPDGTMVWARLSVAVVARDAAGAPVRLVSIVQDVTERHEAEALLRLSLEVGRIGSFRHDIAAGTVASGPEMCAMLGLPAVERLLTEEQWFAPVLPEDAEGLRAAIDRGVAAREAEGAVEYRIRRASDGEVRHVEARVRLEYDGEGRPLSAVGAVIDVTERREAEARIAHLAHHDALTGLPNRLLLRERLDAALARARRGEGFAVVCLDLDRFKEVNDSLGHPVGDSLLRAVTERLKAAVRGTDTLARLGGDEFAIVLADVDQPAEATSLARRLVEVVGQPFEVDGHQVVIGTSIGIAVAPGDGLDADVLLKAADMALYCAKADGRGRWRFFEPEMDARMQMRRALETDLRHALAMGEFEVHYQPIIGVGSRRVSGLEALVRWRHPVRGLVPPDAFIPLCEEIGLIVPLGEWVLAQACAEAVTWRGAPKVAVNLSAVQFANRGLVEAVAAALEASGLAPGRLELEITETVMLQDTESTLATLHRLKALGVRIALDDFGTGYSSLSYLQRFPFDKVKIDRCFTRGLDHSRQSEVIVSAVTGLCAGLDMTTTAEGVETEEQFRALARNGCTEAQGYLFSRPCLATEVPATLARLNAAAAGQVRAAPAPA</sequence>
<evidence type="ECO:0000313" key="10">
    <source>
        <dbReference type="EMBL" id="TPG59679.1"/>
    </source>
</evidence>
<dbReference type="SMART" id="SM00086">
    <property type="entry name" value="PAC"/>
    <property type="match status" value="2"/>
</dbReference>
<dbReference type="InterPro" id="IPR001633">
    <property type="entry name" value="EAL_dom"/>
</dbReference>
<dbReference type="SUPFAM" id="SSF141868">
    <property type="entry name" value="EAL domain-like"/>
    <property type="match status" value="1"/>
</dbReference>
<feature type="domain" description="EAL" evidence="8">
    <location>
        <begin position="802"/>
        <end position="1052"/>
    </location>
</feature>
<feature type="domain" description="PAS" evidence="6">
    <location>
        <begin position="379"/>
        <end position="451"/>
    </location>
</feature>
<dbReference type="Pfam" id="PF08447">
    <property type="entry name" value="PAS_3"/>
    <property type="match status" value="2"/>
</dbReference>
<gene>
    <name evidence="10" type="ORF">EAH89_05440</name>
</gene>
<dbReference type="InterPro" id="IPR029787">
    <property type="entry name" value="Nucleotide_cyclase"/>
</dbReference>
<proteinExistence type="predicted"/>
<evidence type="ECO:0000256" key="3">
    <source>
        <dbReference type="ARBA" id="ARBA00022692"/>
    </source>
</evidence>
<dbReference type="InterPro" id="IPR000700">
    <property type="entry name" value="PAS-assoc_C"/>
</dbReference>
<dbReference type="GO" id="GO:0005886">
    <property type="term" value="C:plasma membrane"/>
    <property type="evidence" value="ECO:0007669"/>
    <property type="project" value="UniProtKB-SubCell"/>
</dbReference>
<evidence type="ECO:0000313" key="11">
    <source>
        <dbReference type="Proteomes" id="UP000317078"/>
    </source>
</evidence>
<dbReference type="CDD" id="cd01949">
    <property type="entry name" value="GGDEF"/>
    <property type="match status" value="1"/>
</dbReference>
<dbReference type="Gene3D" id="3.30.70.270">
    <property type="match status" value="1"/>
</dbReference>
<dbReference type="Gene3D" id="3.20.20.450">
    <property type="entry name" value="EAL domain"/>
    <property type="match status" value="1"/>
</dbReference>
<protein>
    <submittedName>
        <fullName evidence="10">EAL domain-containing protein</fullName>
    </submittedName>
</protein>